<evidence type="ECO:0000313" key="9">
    <source>
        <dbReference type="EMBL" id="KAG6630147.1"/>
    </source>
</evidence>
<proteinExistence type="predicted"/>
<dbReference type="InterPro" id="IPR050584">
    <property type="entry name" value="Cholesterol_7-desaturase"/>
</dbReference>
<dbReference type="GO" id="GO:0005737">
    <property type="term" value="C:cytoplasm"/>
    <property type="evidence" value="ECO:0007669"/>
    <property type="project" value="TreeGrafter"/>
</dbReference>
<comment type="subcellular location">
    <subcellularLocation>
        <location evidence="1">Membrane</location>
    </subcellularLocation>
</comment>
<evidence type="ECO:0000256" key="6">
    <source>
        <dbReference type="ARBA" id="ARBA00023136"/>
    </source>
</evidence>
<reference evidence="9" key="1">
    <citation type="submission" date="2020-12" db="EMBL/GenBank/DDBJ databases">
        <title>WGS assembly of Carya illinoinensis cv. Pawnee.</title>
        <authorList>
            <person name="Platts A."/>
            <person name="Shu S."/>
            <person name="Wright S."/>
            <person name="Barry K."/>
            <person name="Edger P."/>
            <person name="Pires J.C."/>
            <person name="Schmutz J."/>
        </authorList>
    </citation>
    <scope>NUCLEOTIDE SEQUENCE</scope>
    <source>
        <tissue evidence="9">Leaf</tissue>
    </source>
</reference>
<evidence type="ECO:0000256" key="1">
    <source>
        <dbReference type="ARBA" id="ARBA00004370"/>
    </source>
</evidence>
<keyword evidence="3" id="KW-0809">Transit peptide</keyword>
<dbReference type="AlphaFoldDB" id="A0A8T1NMP3"/>
<name>A0A8T1NMP3_CARIL</name>
<feature type="transmembrane region" description="Helical" evidence="7">
    <location>
        <begin position="267"/>
        <end position="288"/>
    </location>
</feature>
<keyword evidence="10" id="KW-1185">Reference proteome</keyword>
<dbReference type="GO" id="GO:0016020">
    <property type="term" value="C:membrane"/>
    <property type="evidence" value="ECO:0007669"/>
    <property type="project" value="UniProtKB-SubCell"/>
</dbReference>
<dbReference type="EMBL" id="CM031822">
    <property type="protein sequence ID" value="KAG6630147.1"/>
    <property type="molecule type" value="Genomic_DNA"/>
</dbReference>
<dbReference type="Proteomes" id="UP000811609">
    <property type="component" value="Chromosome 14"/>
</dbReference>
<feature type="transmembrane region" description="Helical" evidence="7">
    <location>
        <begin position="300"/>
        <end position="320"/>
    </location>
</feature>
<feature type="domain" description="Pheophorbide a oxygenase" evidence="8">
    <location>
        <begin position="93"/>
        <end position="194"/>
    </location>
</feature>
<evidence type="ECO:0000259" key="8">
    <source>
        <dbReference type="Pfam" id="PF08417"/>
    </source>
</evidence>
<evidence type="ECO:0000256" key="2">
    <source>
        <dbReference type="ARBA" id="ARBA00022692"/>
    </source>
</evidence>
<dbReference type="PANTHER" id="PTHR21266">
    <property type="entry name" value="IRON-SULFUR DOMAIN CONTAINING PROTEIN"/>
    <property type="match status" value="1"/>
</dbReference>
<dbReference type="GO" id="GO:0010277">
    <property type="term" value="F:chlorophyllide a oxygenase activity"/>
    <property type="evidence" value="ECO:0007669"/>
    <property type="project" value="InterPro"/>
</dbReference>
<dbReference type="PANTHER" id="PTHR21266:SF32">
    <property type="entry name" value="CHOLESTEROL 7-DESATURASE NVD"/>
    <property type="match status" value="1"/>
</dbReference>
<organism evidence="9 10">
    <name type="scientific">Carya illinoinensis</name>
    <name type="common">Pecan</name>
    <dbReference type="NCBI Taxonomy" id="32201"/>
    <lineage>
        <taxon>Eukaryota</taxon>
        <taxon>Viridiplantae</taxon>
        <taxon>Streptophyta</taxon>
        <taxon>Embryophyta</taxon>
        <taxon>Tracheophyta</taxon>
        <taxon>Spermatophyta</taxon>
        <taxon>Magnoliopsida</taxon>
        <taxon>eudicotyledons</taxon>
        <taxon>Gunneridae</taxon>
        <taxon>Pentapetalae</taxon>
        <taxon>rosids</taxon>
        <taxon>fabids</taxon>
        <taxon>Fagales</taxon>
        <taxon>Juglandaceae</taxon>
        <taxon>Carya</taxon>
    </lineage>
</organism>
<gene>
    <name evidence="9" type="ORF">CIPAW_14G135500</name>
</gene>
<keyword evidence="2 7" id="KW-0812">Transmembrane</keyword>
<evidence type="ECO:0000256" key="5">
    <source>
        <dbReference type="ARBA" id="ARBA00023002"/>
    </source>
</evidence>
<keyword evidence="5" id="KW-0560">Oxidoreductase</keyword>
<keyword evidence="4 7" id="KW-1133">Transmembrane helix</keyword>
<evidence type="ECO:0000256" key="4">
    <source>
        <dbReference type="ARBA" id="ARBA00022989"/>
    </source>
</evidence>
<sequence length="333" mass="37971">MERKPPYISEIDDPSYTKLMANRDIPYGYEVLIENLMDPAHVPYAHYGIMRMQQPKNRVKADREGGRPLQLSIERLDINGFEADQEQRSRSKFFPPCVFVFYAYTDSMVDQANGSESSAGTKKKTSVQRKSSLVFICVPVSPGNSRLIWAFPRNFGLWIDKVVPRWMFHVGQNLILDSDLYLLHIEERKIIDAGPTNWQKACFVPTKSDALVVGFRKWLNRYAGGQVDWRGKYSGDLPPTPPREQLMDRYRSHVVNCRSCSVAYKGLNVLEVVLQVASVASIGIVAAVKQGAMSAAARTTIVLLAVLFYASSRWLAHFIYKNFHYHDYNHALR</sequence>
<accession>A0A8T1NMP3</accession>
<keyword evidence="6 7" id="KW-0472">Membrane</keyword>
<dbReference type="Pfam" id="PF08417">
    <property type="entry name" value="PaO"/>
    <property type="match status" value="1"/>
</dbReference>
<evidence type="ECO:0000256" key="7">
    <source>
        <dbReference type="SAM" id="Phobius"/>
    </source>
</evidence>
<protein>
    <recommendedName>
        <fullName evidence="8">Pheophorbide a oxygenase domain-containing protein</fullName>
    </recommendedName>
</protein>
<dbReference type="InterPro" id="IPR013626">
    <property type="entry name" value="PaO"/>
</dbReference>
<evidence type="ECO:0000256" key="3">
    <source>
        <dbReference type="ARBA" id="ARBA00022946"/>
    </source>
</evidence>
<comment type="caution">
    <text evidence="9">The sequence shown here is derived from an EMBL/GenBank/DDBJ whole genome shotgun (WGS) entry which is preliminary data.</text>
</comment>
<evidence type="ECO:0000313" key="10">
    <source>
        <dbReference type="Proteomes" id="UP000811609"/>
    </source>
</evidence>